<dbReference type="PROSITE" id="PS00433">
    <property type="entry name" value="PHOSPHOFRUCTOKINASE"/>
    <property type="match status" value="1"/>
</dbReference>
<keyword evidence="6 9" id="KW-0418">Kinase</keyword>
<reference evidence="11 12" key="1">
    <citation type="journal article" date="2016" name="Front. Microbiol.">
        <title>Comparative Genomics Analysis of Streptomyces Species Reveals Their Adaptation to the Marine Environment and Their Diversity at the Genomic Level.</title>
        <authorList>
            <person name="Tian X."/>
            <person name="Zhang Z."/>
            <person name="Yang T."/>
            <person name="Chen M."/>
            <person name="Li J."/>
            <person name="Chen F."/>
            <person name="Yang J."/>
            <person name="Li W."/>
            <person name="Zhang B."/>
            <person name="Zhang Z."/>
            <person name="Wu J."/>
            <person name="Zhang C."/>
            <person name="Long L."/>
            <person name="Xiao J."/>
        </authorList>
    </citation>
    <scope>NUCLEOTIDE SEQUENCE [LARGE SCALE GENOMIC DNA]</scope>
    <source>
        <strain evidence="11 12">SCSIO M10379</strain>
    </source>
</reference>
<dbReference type="GO" id="GO:0061621">
    <property type="term" value="P:canonical glycolysis"/>
    <property type="evidence" value="ECO:0007669"/>
    <property type="project" value="TreeGrafter"/>
</dbReference>
<comment type="caution">
    <text evidence="11">The sequence shown here is derived from an EMBL/GenBank/DDBJ whole genome shotgun (WGS) entry which is preliminary data.</text>
</comment>
<evidence type="ECO:0000313" key="11">
    <source>
        <dbReference type="EMBL" id="OEU98112.1"/>
    </source>
</evidence>
<dbReference type="Gene3D" id="3.40.50.460">
    <property type="entry name" value="Phosphofructokinase domain"/>
    <property type="match status" value="1"/>
</dbReference>
<comment type="cofactor">
    <cofactor evidence="1 9">
        <name>Mg(2+)</name>
        <dbReference type="ChEBI" id="CHEBI:18420"/>
    </cofactor>
</comment>
<feature type="binding site" evidence="9">
    <location>
        <position position="103"/>
    </location>
    <ligand>
        <name>Mg(2+)</name>
        <dbReference type="ChEBI" id="CHEBI:18420"/>
        <note>catalytic</note>
    </ligand>
</feature>
<dbReference type="SUPFAM" id="SSF53784">
    <property type="entry name" value="Phosphofructokinase"/>
    <property type="match status" value="1"/>
</dbReference>
<gene>
    <name evidence="9" type="primary">pfp</name>
    <name evidence="11" type="ORF">AN217_10060</name>
</gene>
<comment type="pathway">
    <text evidence="2 9">Carbohydrate degradation; glycolysis; D-glyceraldehyde 3-phosphate and glycerone phosphate from D-glucose: step 3/4.</text>
</comment>
<evidence type="ECO:0000256" key="8">
    <source>
        <dbReference type="ARBA" id="ARBA00023152"/>
    </source>
</evidence>
<dbReference type="NCBIfam" id="NF002872">
    <property type="entry name" value="PRK03202.1"/>
    <property type="match status" value="1"/>
</dbReference>
<feature type="site" description="Important for catalytic activity and substrate specificity; stabilizes the transition state when the phosphoryl donor is PPi; prevents ATP from binding by mimicking the alpha-phosphate group of ATP" evidence="9">
    <location>
        <position position="104"/>
    </location>
</feature>
<dbReference type="NCBIfam" id="TIGR02483">
    <property type="entry name" value="PFK_mixed"/>
    <property type="match status" value="1"/>
</dbReference>
<sequence length="342" mass="36852">MRVGVLTGGGDCPGLNAVMRAVVRKGVQEYGYDFTGFRDGWRGPLEGETVRLDIPAVRGMLPRGGTILGSSRTNPFKEEDGVRRIKENLAKYEVDALIAIGGEDTLGVAARLTGEHGIRCVGVPKTIDNDLSATDYTFGFNTAVTVATEAIDRLHTTAESHMRVLVVEVMGRHAGWIALHSGLAGGANCILIPEQRFDTEQVCGWVTSRFRASYAPIVVVAEGAMPQGGEMVLKDGSTDSFGHVRLSGVGEWLAKEIESRTGKEARTTVLGHIQRGGTPTPYDRWLATRFGLHAIDAVRGEEWGSMVALRGTDIVRVPLAQATEKLKTVDPALYEEAGVFFG</sequence>
<evidence type="ECO:0000256" key="7">
    <source>
        <dbReference type="ARBA" id="ARBA00022842"/>
    </source>
</evidence>
<dbReference type="AlphaFoldDB" id="A0A1E7K2G4"/>
<dbReference type="UniPathway" id="UPA00109">
    <property type="reaction ID" value="UER00182"/>
</dbReference>
<feature type="site" description="Important for catalytic activity; stabilizes the transition state when the phosphoryl donor is PPi" evidence="9">
    <location>
        <position position="125"/>
    </location>
</feature>
<feature type="binding site" evidence="9">
    <location>
        <position position="266"/>
    </location>
    <ligand>
        <name>substrate</name>
        <note>ligand shared between dimeric partners</note>
    </ligand>
</feature>
<evidence type="ECO:0000256" key="1">
    <source>
        <dbReference type="ARBA" id="ARBA00001946"/>
    </source>
</evidence>
<keyword evidence="7 9" id="KW-0460">Magnesium</keyword>
<keyword evidence="3 9" id="KW-0963">Cytoplasm</keyword>
<evidence type="ECO:0000256" key="3">
    <source>
        <dbReference type="ARBA" id="ARBA00022490"/>
    </source>
</evidence>
<keyword evidence="4 9" id="KW-0808">Transferase</keyword>
<dbReference type="GO" id="GO:0016208">
    <property type="term" value="F:AMP binding"/>
    <property type="evidence" value="ECO:0007669"/>
    <property type="project" value="TreeGrafter"/>
</dbReference>
<dbReference type="GO" id="GO:0003872">
    <property type="term" value="F:6-phosphofructokinase activity"/>
    <property type="evidence" value="ECO:0007669"/>
    <property type="project" value="UniProtKB-UniRule"/>
</dbReference>
<proteinExistence type="inferred from homology"/>
<accession>A0A1E7K2G4</accession>
<dbReference type="InterPro" id="IPR022953">
    <property type="entry name" value="ATP_PFK"/>
</dbReference>
<dbReference type="GO" id="GO:0048029">
    <property type="term" value="F:monosaccharide binding"/>
    <property type="evidence" value="ECO:0007669"/>
    <property type="project" value="TreeGrafter"/>
</dbReference>
<dbReference type="PANTHER" id="PTHR13697">
    <property type="entry name" value="PHOSPHOFRUCTOKINASE"/>
    <property type="match status" value="1"/>
</dbReference>
<dbReference type="InterPro" id="IPR015912">
    <property type="entry name" value="Phosphofructokinase_CS"/>
</dbReference>
<dbReference type="Proteomes" id="UP000175829">
    <property type="component" value="Unassembled WGS sequence"/>
</dbReference>
<dbReference type="Pfam" id="PF00365">
    <property type="entry name" value="PFK"/>
    <property type="match status" value="1"/>
</dbReference>
<feature type="domain" description="Phosphofructokinase" evidence="10">
    <location>
        <begin position="2"/>
        <end position="298"/>
    </location>
</feature>
<dbReference type="PRINTS" id="PR00476">
    <property type="entry name" value="PHFRCTKINASE"/>
</dbReference>
<feature type="binding site" description="in other chain" evidence="9">
    <location>
        <position position="222"/>
    </location>
    <ligand>
        <name>substrate</name>
        <note>ligand shared between dimeric partners</note>
    </ligand>
</feature>
<feature type="binding site" evidence="9">
    <location>
        <position position="10"/>
    </location>
    <ligand>
        <name>diphosphate</name>
        <dbReference type="ChEBI" id="CHEBI:33019"/>
    </ligand>
</feature>
<comment type="subcellular location">
    <subcellularLocation>
        <location evidence="9">Cytoplasm</location>
    </subcellularLocation>
</comment>
<evidence type="ECO:0000256" key="4">
    <source>
        <dbReference type="ARBA" id="ARBA00022679"/>
    </source>
</evidence>
<dbReference type="HAMAP" id="MF_01976">
    <property type="entry name" value="Phosphofructokinase_III"/>
    <property type="match status" value="1"/>
</dbReference>
<dbReference type="GO" id="GO:0005945">
    <property type="term" value="C:6-phosphofructokinase complex"/>
    <property type="evidence" value="ECO:0007669"/>
    <property type="project" value="TreeGrafter"/>
</dbReference>
<dbReference type="GO" id="GO:0030388">
    <property type="term" value="P:fructose 1,6-bisphosphate metabolic process"/>
    <property type="evidence" value="ECO:0007669"/>
    <property type="project" value="TreeGrafter"/>
</dbReference>
<feature type="binding site" description="in other chain" evidence="9">
    <location>
        <begin position="272"/>
        <end position="275"/>
    </location>
    <ligand>
        <name>substrate</name>
        <note>ligand shared between dimeric partners</note>
    </ligand>
</feature>
<comment type="similarity">
    <text evidence="9">Belongs to the phosphofructokinase type A (PFKA) family. Mixed-substrate PFK group III subfamily.</text>
</comment>
<dbReference type="GO" id="GO:0046872">
    <property type="term" value="F:metal ion binding"/>
    <property type="evidence" value="ECO:0007669"/>
    <property type="project" value="UniProtKB-KW"/>
</dbReference>
<comment type="catalytic activity">
    <reaction evidence="9">
        <text>beta-D-fructose 6-phosphate + diphosphate = beta-D-fructose 1,6-bisphosphate + phosphate + H(+)</text>
        <dbReference type="Rhea" id="RHEA:13613"/>
        <dbReference type="ChEBI" id="CHEBI:15378"/>
        <dbReference type="ChEBI" id="CHEBI:32966"/>
        <dbReference type="ChEBI" id="CHEBI:33019"/>
        <dbReference type="ChEBI" id="CHEBI:43474"/>
        <dbReference type="ChEBI" id="CHEBI:57634"/>
        <dbReference type="EC" id="2.7.1.90"/>
    </reaction>
</comment>
<protein>
    <recommendedName>
        <fullName evidence="9">Pyrophosphate--fructose 6-phosphate 1-phosphotransferase</fullName>
        <ecNumber evidence="9">2.7.1.90</ecNumber>
    </recommendedName>
    <alternativeName>
        <fullName evidence="9">6-phosphofructokinase, pyrophosphate dependent</fullName>
    </alternativeName>
    <alternativeName>
        <fullName evidence="9">PPi-dependent phosphofructokinase</fullName>
        <shortName evidence="9">PPi-PFK</shortName>
    </alternativeName>
    <alternativeName>
        <fullName evidence="9">Pyrophosphate-dependent 6-phosphofructose-1-kinase</fullName>
    </alternativeName>
</protein>
<dbReference type="GO" id="GO:0042802">
    <property type="term" value="F:identical protein binding"/>
    <property type="evidence" value="ECO:0007669"/>
    <property type="project" value="TreeGrafter"/>
</dbReference>
<dbReference type="InterPro" id="IPR012829">
    <property type="entry name" value="Phosphofructokinase_III"/>
</dbReference>
<dbReference type="PANTHER" id="PTHR13697:SF52">
    <property type="entry name" value="ATP-DEPENDENT 6-PHOSPHOFRUCTOKINASE 3"/>
    <property type="match status" value="1"/>
</dbReference>
<feature type="binding site" description="in other chain" evidence="9">
    <location>
        <begin position="170"/>
        <end position="172"/>
    </location>
    <ligand>
        <name>substrate</name>
        <note>ligand shared between dimeric partners</note>
    </ligand>
</feature>
<dbReference type="GO" id="GO:0005524">
    <property type="term" value="F:ATP binding"/>
    <property type="evidence" value="ECO:0007669"/>
    <property type="project" value="InterPro"/>
</dbReference>
<evidence type="ECO:0000256" key="6">
    <source>
        <dbReference type="ARBA" id="ARBA00022777"/>
    </source>
</evidence>
<feature type="binding site" evidence="9">
    <location>
        <position position="163"/>
    </location>
    <ligand>
        <name>substrate</name>
        <note>ligand shared between dimeric partners</note>
    </ligand>
</feature>
<evidence type="ECO:0000256" key="5">
    <source>
        <dbReference type="ARBA" id="ARBA00022723"/>
    </source>
</evidence>
<dbReference type="InterPro" id="IPR012003">
    <property type="entry name" value="ATP_PFK_prok-type"/>
</dbReference>
<evidence type="ECO:0000259" key="10">
    <source>
        <dbReference type="Pfam" id="PF00365"/>
    </source>
</evidence>
<evidence type="ECO:0000313" key="12">
    <source>
        <dbReference type="Proteomes" id="UP000175829"/>
    </source>
</evidence>
<comment type="subunit">
    <text evidence="9">Homodimer or homotetramer.</text>
</comment>
<dbReference type="PIRSF" id="PIRSF000532">
    <property type="entry name" value="ATP_PFK_prok"/>
    <property type="match status" value="1"/>
</dbReference>
<feature type="binding site" description="in other chain" evidence="9">
    <location>
        <begin position="126"/>
        <end position="128"/>
    </location>
    <ligand>
        <name>substrate</name>
        <note>ligand shared between dimeric partners</note>
    </ligand>
</feature>
<keyword evidence="8 9" id="KW-0324">Glycolysis</keyword>
<dbReference type="GO" id="GO:0047334">
    <property type="term" value="F:diphosphate-fructose-6-phosphate 1-phosphotransferase activity"/>
    <property type="evidence" value="ECO:0007669"/>
    <property type="project" value="UniProtKB-EC"/>
</dbReference>
<evidence type="ECO:0000256" key="2">
    <source>
        <dbReference type="ARBA" id="ARBA00004679"/>
    </source>
</evidence>
<dbReference type="EMBL" id="LJGV01000022">
    <property type="protein sequence ID" value="OEU98112.1"/>
    <property type="molecule type" value="Genomic_DNA"/>
</dbReference>
<dbReference type="PATRIC" id="fig|943816.4.peg.1419"/>
<dbReference type="GO" id="GO:0006002">
    <property type="term" value="P:fructose 6-phosphate metabolic process"/>
    <property type="evidence" value="ECO:0007669"/>
    <property type="project" value="InterPro"/>
</dbReference>
<feature type="active site" description="Proton acceptor" evidence="9">
    <location>
        <position position="128"/>
    </location>
</feature>
<comment type="function">
    <text evidence="9">Catalyzes the phosphorylation of D-fructose 6-phosphate, the first committing step of glycolysis. Uses inorganic phosphate (PPi) as phosphoryl donor instead of ATP like common ATP-dependent phosphofructokinases (ATP-PFKs), which renders the reaction reversible, and can thus function both in glycolysis and gluconeogenesis. Consistently, PPi-PFK can replace the enzymes of both the forward (ATP-PFK) and reverse (fructose-bisphosphatase (FBPase)) reactions.</text>
</comment>
<dbReference type="EC" id="2.7.1.90" evidence="9"/>
<dbReference type="InterPro" id="IPR000023">
    <property type="entry name" value="Phosphofructokinase_dom"/>
</dbReference>
<dbReference type="InterPro" id="IPR035966">
    <property type="entry name" value="PKF_sf"/>
</dbReference>
<dbReference type="Gene3D" id="3.40.50.450">
    <property type="match status" value="1"/>
</dbReference>
<comment type="activity regulation">
    <text evidence="9">Non-allosteric.</text>
</comment>
<evidence type="ECO:0000256" key="9">
    <source>
        <dbReference type="HAMAP-Rule" id="MF_01976"/>
    </source>
</evidence>
<organism evidence="11 12">
    <name type="scientific">Streptomyces qinglanensis</name>
    <dbReference type="NCBI Taxonomy" id="943816"/>
    <lineage>
        <taxon>Bacteria</taxon>
        <taxon>Bacillati</taxon>
        <taxon>Actinomycetota</taxon>
        <taxon>Actinomycetes</taxon>
        <taxon>Kitasatosporales</taxon>
        <taxon>Streptomycetaceae</taxon>
        <taxon>Streptomyces</taxon>
    </lineage>
</organism>
<comment type="caution">
    <text evidence="9">Lacks conserved residue(s) required for the propagation of feature annotation.</text>
</comment>
<name>A0A1E7K2G4_9ACTN</name>
<dbReference type="RefSeq" id="WP_069991449.1">
    <property type="nucleotide sequence ID" value="NZ_LJGV01000022.1"/>
</dbReference>
<keyword evidence="5 9" id="KW-0479">Metal-binding</keyword>
<dbReference type="GO" id="GO:0070095">
    <property type="term" value="F:fructose-6-phosphate binding"/>
    <property type="evidence" value="ECO:0007669"/>
    <property type="project" value="TreeGrafter"/>
</dbReference>